<dbReference type="InterPro" id="IPR051314">
    <property type="entry name" value="AAA_ATPase_RarA/MGS1/WRNIP1"/>
</dbReference>
<dbReference type="PANTHER" id="PTHR13779">
    <property type="entry name" value="WERNER HELICASE-INTERACTING PROTEIN 1 FAMILY MEMBER"/>
    <property type="match status" value="1"/>
</dbReference>
<reference evidence="5 6" key="1">
    <citation type="submission" date="2018-08" db="EMBL/GenBank/DDBJ databases">
        <title>Murine metabolic-syndrome-specific gut microbial biobank.</title>
        <authorList>
            <person name="Liu C."/>
        </authorList>
    </citation>
    <scope>NUCLEOTIDE SEQUENCE [LARGE SCALE GENOMIC DNA]</scope>
    <source>
        <strain evidence="5 6">583</strain>
    </source>
</reference>
<evidence type="ECO:0000313" key="6">
    <source>
        <dbReference type="Proteomes" id="UP000467132"/>
    </source>
</evidence>
<dbReference type="GO" id="GO:0005524">
    <property type="term" value="F:ATP binding"/>
    <property type="evidence" value="ECO:0007669"/>
    <property type="project" value="UniProtKB-KW"/>
</dbReference>
<dbReference type="InterPro" id="IPR032423">
    <property type="entry name" value="AAA_assoc_2"/>
</dbReference>
<dbReference type="GO" id="GO:0017116">
    <property type="term" value="F:single-stranded DNA helicase activity"/>
    <property type="evidence" value="ECO:0007669"/>
    <property type="project" value="TreeGrafter"/>
</dbReference>
<dbReference type="PANTHER" id="PTHR13779:SF7">
    <property type="entry name" value="ATPASE WRNIP1"/>
    <property type="match status" value="1"/>
</dbReference>
<dbReference type="SMART" id="SM00382">
    <property type="entry name" value="AAA"/>
    <property type="match status" value="1"/>
</dbReference>
<dbReference type="GO" id="GO:0000731">
    <property type="term" value="P:DNA synthesis involved in DNA repair"/>
    <property type="evidence" value="ECO:0007669"/>
    <property type="project" value="TreeGrafter"/>
</dbReference>
<proteinExistence type="inferred from homology"/>
<dbReference type="Gene3D" id="1.10.3710.10">
    <property type="entry name" value="DNA polymerase III clamp loader subunits, C-terminal domain"/>
    <property type="match status" value="1"/>
</dbReference>
<keyword evidence="3" id="KW-0067">ATP-binding</keyword>
<keyword evidence="6" id="KW-1185">Reference proteome</keyword>
<keyword evidence="2" id="KW-0547">Nucleotide-binding</keyword>
<accession>A0A845QZV5</accession>
<dbReference type="FunFam" id="1.20.272.10:FF:000001">
    <property type="entry name" value="Putative AAA family ATPase"/>
    <property type="match status" value="1"/>
</dbReference>
<dbReference type="Gene3D" id="1.10.8.60">
    <property type="match status" value="1"/>
</dbReference>
<dbReference type="GO" id="GO:0003677">
    <property type="term" value="F:DNA binding"/>
    <property type="evidence" value="ECO:0007669"/>
    <property type="project" value="InterPro"/>
</dbReference>
<dbReference type="EMBL" id="QXXA01000007">
    <property type="protein sequence ID" value="NBI06728.1"/>
    <property type="molecule type" value="Genomic_DNA"/>
</dbReference>
<dbReference type="FunFam" id="1.10.3710.10:FF:000003">
    <property type="entry name" value="ATPase, AAA family protein"/>
    <property type="match status" value="1"/>
</dbReference>
<dbReference type="CDD" id="cd00009">
    <property type="entry name" value="AAA"/>
    <property type="match status" value="1"/>
</dbReference>
<dbReference type="Pfam" id="PF00004">
    <property type="entry name" value="AAA"/>
    <property type="match status" value="1"/>
</dbReference>
<comment type="similarity">
    <text evidence="1">Belongs to the AAA ATPase family. RarA/MGS1/WRNIP1 subfamily.</text>
</comment>
<evidence type="ECO:0000256" key="1">
    <source>
        <dbReference type="ARBA" id="ARBA00008959"/>
    </source>
</evidence>
<dbReference type="GO" id="GO:0008047">
    <property type="term" value="F:enzyme activator activity"/>
    <property type="evidence" value="ECO:0007669"/>
    <property type="project" value="TreeGrafter"/>
</dbReference>
<dbReference type="InterPro" id="IPR003593">
    <property type="entry name" value="AAA+_ATPase"/>
</dbReference>
<dbReference type="SUPFAM" id="SSF52540">
    <property type="entry name" value="P-loop containing nucleoside triphosphate hydrolases"/>
    <property type="match status" value="1"/>
</dbReference>
<gene>
    <name evidence="5" type="ORF">D3Z33_07625</name>
</gene>
<sequence length="421" mass="47712">MKPLADIIRPKKIEEVIGQTHILGNNKLLKNIIQSKHIPNMIFYGPPGTGKTTVANIIAESTNKKLYKLNATNASVKDIKMITEEIDTFLANKGILLYLDEIQNFNKKQQQSLLKFIESGEITLISSTTENPYFTIFNAIISRSTVFEFKKLNNDEIVEGLKRGIVISEEKIVKKNIKYDEKALYYIANMSNGDLRRGLNDLESAIYYCLNKKEIYINLDVAKECTQTSGFNYDKFGDNHYDTLSAFQKSIRGSDADAAIHYLARLIKAGDLISICRRLLVIASEDIGLAYPNAITITNSCVEAAYKLGLPEARIPLSQATILLSNSPKSNSAYISIDKALEDLDKGNIGEIPKHLKDSHYKGAKSMERGLQYKYPHNYKNHYVSQEYLPDDLKGRKYYKAADNKLENKYSEYQNKIRKNT</sequence>
<evidence type="ECO:0000256" key="2">
    <source>
        <dbReference type="ARBA" id="ARBA00022741"/>
    </source>
</evidence>
<feature type="domain" description="AAA+ ATPase" evidence="4">
    <location>
        <begin position="37"/>
        <end position="153"/>
    </location>
</feature>
<dbReference type="SUPFAM" id="SSF48019">
    <property type="entry name" value="post-AAA+ oligomerization domain-like"/>
    <property type="match status" value="1"/>
</dbReference>
<comment type="caution">
    <text evidence="5">The sequence shown here is derived from an EMBL/GenBank/DDBJ whole genome shotgun (WGS) entry which is preliminary data.</text>
</comment>
<dbReference type="Gene3D" id="3.40.50.300">
    <property type="entry name" value="P-loop containing nucleotide triphosphate hydrolases"/>
    <property type="match status" value="1"/>
</dbReference>
<dbReference type="InterPro" id="IPR021886">
    <property type="entry name" value="MgsA_C"/>
</dbReference>
<dbReference type="RefSeq" id="WP_160197207.1">
    <property type="nucleotide sequence ID" value="NZ_QXXA01000007.1"/>
</dbReference>
<dbReference type="InterPro" id="IPR003959">
    <property type="entry name" value="ATPase_AAA_core"/>
</dbReference>
<dbReference type="CDD" id="cd18139">
    <property type="entry name" value="HLD_clamp_RarA"/>
    <property type="match status" value="1"/>
</dbReference>
<dbReference type="Pfam" id="PF16193">
    <property type="entry name" value="AAA_assoc_2"/>
    <property type="match status" value="1"/>
</dbReference>
<organism evidence="5 6">
    <name type="scientific">Senegalia massiliensis</name>
    <dbReference type="NCBI Taxonomy" id="1720316"/>
    <lineage>
        <taxon>Bacteria</taxon>
        <taxon>Bacillati</taxon>
        <taxon>Bacillota</taxon>
        <taxon>Clostridia</taxon>
        <taxon>Eubacteriales</taxon>
        <taxon>Clostridiaceae</taxon>
        <taxon>Senegalia</taxon>
    </lineage>
</organism>
<dbReference type="InterPro" id="IPR008921">
    <property type="entry name" value="DNA_pol3_clamp-load_cplx_C"/>
</dbReference>
<dbReference type="Proteomes" id="UP000467132">
    <property type="component" value="Unassembled WGS sequence"/>
</dbReference>
<dbReference type="GO" id="GO:0006261">
    <property type="term" value="P:DNA-templated DNA replication"/>
    <property type="evidence" value="ECO:0007669"/>
    <property type="project" value="TreeGrafter"/>
</dbReference>
<dbReference type="AlphaFoldDB" id="A0A845QZV5"/>
<dbReference type="OrthoDB" id="9778364at2"/>
<protein>
    <submittedName>
        <fullName evidence="5">Replication-associated recombination protein A</fullName>
    </submittedName>
</protein>
<evidence type="ECO:0000256" key="3">
    <source>
        <dbReference type="ARBA" id="ARBA00022840"/>
    </source>
</evidence>
<dbReference type="Gene3D" id="1.20.272.10">
    <property type="match status" value="1"/>
</dbReference>
<evidence type="ECO:0000259" key="4">
    <source>
        <dbReference type="SMART" id="SM00382"/>
    </source>
</evidence>
<name>A0A845QZV5_9CLOT</name>
<dbReference type="GO" id="GO:0016887">
    <property type="term" value="F:ATP hydrolysis activity"/>
    <property type="evidence" value="ECO:0007669"/>
    <property type="project" value="InterPro"/>
</dbReference>
<dbReference type="InterPro" id="IPR027417">
    <property type="entry name" value="P-loop_NTPase"/>
</dbReference>
<evidence type="ECO:0000313" key="5">
    <source>
        <dbReference type="EMBL" id="NBI06728.1"/>
    </source>
</evidence>
<dbReference type="Pfam" id="PF12002">
    <property type="entry name" value="MgsA_C"/>
    <property type="match status" value="1"/>
</dbReference>